<dbReference type="AlphaFoldDB" id="A0A645HFE9"/>
<name>A0A645HFE9_9ZZZZ</name>
<organism evidence="1">
    <name type="scientific">bioreactor metagenome</name>
    <dbReference type="NCBI Taxonomy" id="1076179"/>
    <lineage>
        <taxon>unclassified sequences</taxon>
        <taxon>metagenomes</taxon>
        <taxon>ecological metagenomes</taxon>
    </lineage>
</organism>
<comment type="caution">
    <text evidence="1">The sequence shown here is derived from an EMBL/GenBank/DDBJ whole genome shotgun (WGS) entry which is preliminary data.</text>
</comment>
<dbReference type="EMBL" id="VSSQ01092556">
    <property type="protein sequence ID" value="MPN37731.1"/>
    <property type="molecule type" value="Genomic_DNA"/>
</dbReference>
<accession>A0A645HFE9</accession>
<gene>
    <name evidence="1" type="ORF">SDC9_185252</name>
</gene>
<proteinExistence type="predicted"/>
<protein>
    <submittedName>
        <fullName evidence="1">Uncharacterized protein</fullName>
    </submittedName>
</protein>
<reference evidence="1" key="1">
    <citation type="submission" date="2019-08" db="EMBL/GenBank/DDBJ databases">
        <authorList>
            <person name="Kucharzyk K."/>
            <person name="Murdoch R.W."/>
            <person name="Higgins S."/>
            <person name="Loffler F."/>
        </authorList>
    </citation>
    <scope>NUCLEOTIDE SEQUENCE</scope>
</reference>
<sequence length="69" mass="7572">MAVELANKTVIADVPVYPLVMSIIDENASDITKKDIFRLINKTDKTFSSPNEVENGIVPYLKTCGLSEA</sequence>
<evidence type="ECO:0000313" key="1">
    <source>
        <dbReference type="EMBL" id="MPN37731.1"/>
    </source>
</evidence>